<proteinExistence type="predicted"/>
<sequence>MKRPTLRGAAFSAHLVGLALGQGDGNGTFASVVLIEDQLVHFSCEGVTLTGPHEGVATRTLVGVTPSGGPLVGTVTATLIGPTPGTNTVPPPADCSEICVTTVQITITPPSSPGAGSSSPGVGSPTPGAGSSIPAVESSSPAVGSPTPGAGSSSPAVESSTPAAGGSSSSVITETHIGSTSGTSTVMPSSDCTDICVTTVQVTIIATTPAAGTSGTAPNASNLVTRTTTGPTAGTSTIPPAADCTTSCQTTLLVTVAPIIDPPKPIPSVSATIYSTFSTTGPTAGTSTYPVPDGCTEGCVATVMVTNAPIIDPPKPTPSVGGPSVSGTSYTTFSTTGPTAGTSTYPVPAGCTENCVATVMVTEAPVVDPSPNVSSPSVSGTSYTTFSTTGPTAGTSTYPVPAGCTENCVATVMVTNAPIIDPSKATPSVGGPGVSSTSYTTFSTTGPTAGTSTYPVPDGCTENCVATVMVTNAPIIDPPKPIPSVSGTSYTTFSTTGPTAGTSTYPVPDGCIEGCVATVMVTNAPSATGTSYTTFSTTGPTAGTSTYPVPVGCTEGCVATVMVTNAPSATGTSYTTFSTTGPTAGTSTYPVPDGCTEGCVATVMVTNAPSATGTSYTTFSTTGPTAGTSTYPVPDGCTEGCVATVMVTNAPSATGTSYTTFSTTGPTAGTSTYPVPDGCTEGCVATVMVTNAPSATGTSYTTFSTTGPTAGTSTFPVPDGCTDGCVATVMVTVTPSATGTTYVTKSTTGPTAGTSTFPVPDGCSEGCVATVMVTVAPIIDPPKPTPNISATSYVIRSTTGPTAGTSTIPAPDGCTGGCVATVVVTVAPSETDLENRCTPGLRWAYFKCSQSPGGYIGKRQMPYNNDYDIHGSWINSFDPKAILSGESPDRTGSTPSIGFASPGQPVIYGQNIGQLAFSIVQHVGYFHPAMTGTYTFTFNLCIDDGALLWIGKNAKKNWNRSNANMASGYINWKTQPNKANVPSSFTFDAVKGSFVPIRIVYGNAQGGALFSFSIKDPTGKLIASTYSNPSANIEHVLPIQNRQLVFGCPSDSRAKPFAF</sequence>
<dbReference type="InParanoid" id="A0A151GJS8"/>
<dbReference type="InterPro" id="IPR018871">
    <property type="entry name" value="GLEYA_adhesin_domain"/>
</dbReference>
<feature type="region of interest" description="Disordered" evidence="1">
    <location>
        <begin position="369"/>
        <end position="388"/>
    </location>
</feature>
<feature type="domain" description="PA14" evidence="3">
    <location>
        <begin position="864"/>
        <end position="1028"/>
    </location>
</feature>
<evidence type="ECO:0000313" key="4">
    <source>
        <dbReference type="EMBL" id="KYK57291.1"/>
    </source>
</evidence>
<protein>
    <recommendedName>
        <fullName evidence="3">PA14 domain-containing protein</fullName>
    </recommendedName>
</protein>
<dbReference type="Gene3D" id="2.60.120.1560">
    <property type="match status" value="1"/>
</dbReference>
<name>A0A151GJS8_DRECN</name>
<feature type="compositionally biased region" description="Polar residues" evidence="1">
    <location>
        <begin position="171"/>
        <end position="188"/>
    </location>
</feature>
<reference evidence="4 5" key="1">
    <citation type="journal article" date="2016" name="Sci. Rep.">
        <title>Insights into Adaptations to a Near-Obligate Nematode Endoparasitic Lifestyle from the Finished Genome of Drechmeria coniospora.</title>
        <authorList>
            <person name="Zhang L."/>
            <person name="Zhou Z."/>
            <person name="Guo Q."/>
            <person name="Fokkens L."/>
            <person name="Miskei M."/>
            <person name="Pocsi I."/>
            <person name="Zhang W."/>
            <person name="Chen M."/>
            <person name="Wang L."/>
            <person name="Sun Y."/>
            <person name="Donzelli B.G."/>
            <person name="Gibson D.M."/>
            <person name="Nelson D.R."/>
            <person name="Luo J.G."/>
            <person name="Rep M."/>
            <person name="Liu H."/>
            <person name="Yang S."/>
            <person name="Wang J."/>
            <person name="Krasnoff S.B."/>
            <person name="Xu Y."/>
            <person name="Molnar I."/>
            <person name="Lin M."/>
        </authorList>
    </citation>
    <scope>NUCLEOTIDE SEQUENCE [LARGE SCALE GENOMIC DNA]</scope>
    <source>
        <strain evidence="4 5">ARSEF 6962</strain>
    </source>
</reference>
<feature type="chain" id="PRO_5007580647" description="PA14 domain-containing protein" evidence="2">
    <location>
        <begin position="22"/>
        <end position="1059"/>
    </location>
</feature>
<dbReference type="AlphaFoldDB" id="A0A151GJS8"/>
<evidence type="ECO:0000259" key="3">
    <source>
        <dbReference type="PROSITE" id="PS51820"/>
    </source>
</evidence>
<feature type="compositionally biased region" description="Low complexity" evidence="1">
    <location>
        <begin position="113"/>
        <end position="170"/>
    </location>
</feature>
<dbReference type="PROSITE" id="PS51820">
    <property type="entry name" value="PA14"/>
    <property type="match status" value="1"/>
</dbReference>
<comment type="caution">
    <text evidence="4">The sequence shown here is derived from an EMBL/GenBank/DDBJ whole genome shotgun (WGS) entry which is preliminary data.</text>
</comment>
<dbReference type="RefSeq" id="XP_040656643.1">
    <property type="nucleotide sequence ID" value="XM_040801610.1"/>
</dbReference>
<dbReference type="Pfam" id="PF10528">
    <property type="entry name" value="GLEYA"/>
    <property type="match status" value="1"/>
</dbReference>
<dbReference type="InterPro" id="IPR037524">
    <property type="entry name" value="PA14/GLEYA"/>
</dbReference>
<evidence type="ECO:0000256" key="2">
    <source>
        <dbReference type="SAM" id="SignalP"/>
    </source>
</evidence>
<keyword evidence="5" id="KW-1185">Reference proteome</keyword>
<organism evidence="4 5">
    <name type="scientific">Drechmeria coniospora</name>
    <name type="common">Nematophagous fungus</name>
    <name type="synonym">Meria coniospora</name>
    <dbReference type="NCBI Taxonomy" id="98403"/>
    <lineage>
        <taxon>Eukaryota</taxon>
        <taxon>Fungi</taxon>
        <taxon>Dikarya</taxon>
        <taxon>Ascomycota</taxon>
        <taxon>Pezizomycotina</taxon>
        <taxon>Sordariomycetes</taxon>
        <taxon>Hypocreomycetidae</taxon>
        <taxon>Hypocreales</taxon>
        <taxon>Ophiocordycipitaceae</taxon>
        <taxon>Drechmeria</taxon>
    </lineage>
</organism>
<evidence type="ECO:0000313" key="5">
    <source>
        <dbReference type="Proteomes" id="UP000076580"/>
    </source>
</evidence>
<dbReference type="GeneID" id="63716941"/>
<dbReference type="EMBL" id="LAYC01000002">
    <property type="protein sequence ID" value="KYK57291.1"/>
    <property type="molecule type" value="Genomic_DNA"/>
</dbReference>
<evidence type="ECO:0000256" key="1">
    <source>
        <dbReference type="SAM" id="MobiDB-lite"/>
    </source>
</evidence>
<gene>
    <name evidence="4" type="ORF">DCS_04298</name>
</gene>
<keyword evidence="2" id="KW-0732">Signal</keyword>
<accession>A0A151GJS8</accession>
<dbReference type="STRING" id="98403.A0A151GJS8"/>
<feature type="region of interest" description="Disordered" evidence="1">
    <location>
        <begin position="210"/>
        <end position="238"/>
    </location>
</feature>
<dbReference type="Proteomes" id="UP000076580">
    <property type="component" value="Chromosome 02"/>
</dbReference>
<feature type="region of interest" description="Disordered" evidence="1">
    <location>
        <begin position="106"/>
        <end position="188"/>
    </location>
</feature>
<feature type="signal peptide" evidence="2">
    <location>
        <begin position="1"/>
        <end position="21"/>
    </location>
</feature>